<accession>A0ABQ5SAW0</accession>
<keyword evidence="6" id="KW-1185">Reference proteome</keyword>
<evidence type="ECO:0000256" key="2">
    <source>
        <dbReference type="ARBA" id="ARBA00022472"/>
    </source>
</evidence>
<evidence type="ECO:0000313" key="6">
    <source>
        <dbReference type="Proteomes" id="UP001165090"/>
    </source>
</evidence>
<feature type="non-terminal residue" evidence="5">
    <location>
        <position position="585"/>
    </location>
</feature>
<evidence type="ECO:0000256" key="3">
    <source>
        <dbReference type="ARBA" id="ARBA00022946"/>
    </source>
</evidence>
<protein>
    <submittedName>
        <fullName evidence="5">Uncharacterized protein</fullName>
    </submittedName>
</protein>
<sequence>MLTARQPLELPVTKVLDHELSTSGLARRRGPALHVKIDSHRVVERRATAFRRLQRQFNGIVTGTSRFQDDSLEAWRRESYVPARQRWCPRLERDVQAVCSEAGLSTAAAAAIVDASRRGVIPQNPGVLLSRLLRFQDLLTDPLGRRGVLCVLRAAPSLLRYSPETLRWNIDMLAALLPDAAAAAAAVRRAPMLLGASAITLWGNFEGLQRLLRLDHDAALRLITRAPRLLLNSRGALEGRLEALTVLAGGAPHRAVVAAVARQPALLGYFPGTLERNLRAVAAALAVPFARIQPLLLKQPALVMLARGSLRERVASLRDAAGLYDNTDLASVVVRQPSLLTLSPETVRHKIAIVAQVLELEGRPDELRAVLRGAPQVLTLAADSIRTKAAALQAAVAPYPALRAQLLRAPPQTVAMWLCFSSRRYEHVRAVAEAALTAASVSIDVAGGGAGGRAHVQAVDAVRRAAAMMERKGKSYGSAADVDTCRYRDDGQGGGGYGEVADVNASTQGTTTKRRRGRPRRVPVVDPIEAARRRQQEGLKESDIVTVVHGGPLVSEAAAAAAAATAVTSTGMGYEEGVERDFYTR</sequence>
<dbReference type="InterPro" id="IPR003690">
    <property type="entry name" value="MTERF"/>
</dbReference>
<name>A0ABQ5SAW0_9CHLO</name>
<evidence type="ECO:0000313" key="5">
    <source>
        <dbReference type="EMBL" id="GLI67077.1"/>
    </source>
</evidence>
<organism evidence="5 6">
    <name type="scientific">Volvox africanus</name>
    <dbReference type="NCBI Taxonomy" id="51714"/>
    <lineage>
        <taxon>Eukaryota</taxon>
        <taxon>Viridiplantae</taxon>
        <taxon>Chlorophyta</taxon>
        <taxon>core chlorophytes</taxon>
        <taxon>Chlorophyceae</taxon>
        <taxon>CS clade</taxon>
        <taxon>Chlamydomonadales</taxon>
        <taxon>Volvocaceae</taxon>
        <taxon>Volvox</taxon>
    </lineage>
</organism>
<keyword evidence="3" id="KW-0809">Transit peptide</keyword>
<dbReference type="Proteomes" id="UP001165090">
    <property type="component" value="Unassembled WGS sequence"/>
</dbReference>
<reference evidence="5 6" key="1">
    <citation type="journal article" date="2023" name="IScience">
        <title>Expanded male sex-determining region conserved during the evolution of homothallism in the green alga Volvox.</title>
        <authorList>
            <person name="Yamamoto K."/>
            <person name="Matsuzaki R."/>
            <person name="Mahakham W."/>
            <person name="Heman W."/>
            <person name="Sekimoto H."/>
            <person name="Kawachi M."/>
            <person name="Minakuchi Y."/>
            <person name="Toyoda A."/>
            <person name="Nozaki H."/>
        </authorList>
    </citation>
    <scope>NUCLEOTIDE SEQUENCE [LARGE SCALE GENOMIC DNA]</scope>
    <source>
        <strain evidence="5 6">NIES-4468</strain>
    </source>
</reference>
<dbReference type="InterPro" id="IPR038538">
    <property type="entry name" value="MTERF_sf"/>
</dbReference>
<dbReference type="EMBL" id="BSDZ01000078">
    <property type="protein sequence ID" value="GLI67077.1"/>
    <property type="molecule type" value="Genomic_DNA"/>
</dbReference>
<evidence type="ECO:0000256" key="1">
    <source>
        <dbReference type="ARBA" id="ARBA00007692"/>
    </source>
</evidence>
<keyword evidence="2" id="KW-0804">Transcription</keyword>
<dbReference type="Gene3D" id="1.25.70.10">
    <property type="entry name" value="Transcription termination factor 3, mitochondrial"/>
    <property type="match status" value="2"/>
</dbReference>
<keyword evidence="2" id="KW-0805">Transcription regulation</keyword>
<dbReference type="PANTHER" id="PTHR13068:SF219">
    <property type="entry name" value="MITOCHONDRIAL TRANSCRIPTION TERMINATION FACTOR FAMILY PROTEIN"/>
    <property type="match status" value="1"/>
</dbReference>
<proteinExistence type="inferred from homology"/>
<gene>
    <name evidence="5" type="ORF">VaNZ11_011274</name>
</gene>
<comment type="similarity">
    <text evidence="1">Belongs to the mTERF family.</text>
</comment>
<feature type="region of interest" description="Disordered" evidence="4">
    <location>
        <begin position="496"/>
        <end position="520"/>
    </location>
</feature>
<comment type="caution">
    <text evidence="5">The sequence shown here is derived from an EMBL/GenBank/DDBJ whole genome shotgun (WGS) entry which is preliminary data.</text>
</comment>
<dbReference type="PANTHER" id="PTHR13068">
    <property type="entry name" value="CGI-12 PROTEIN-RELATED"/>
    <property type="match status" value="1"/>
</dbReference>
<evidence type="ECO:0000256" key="4">
    <source>
        <dbReference type="SAM" id="MobiDB-lite"/>
    </source>
</evidence>
<keyword evidence="2" id="KW-0806">Transcription termination</keyword>